<gene>
    <name evidence="1" type="ORF">DV515_00000397</name>
</gene>
<accession>A0A3L8TAY0</accession>
<dbReference type="EMBL" id="QUSF01000001">
    <property type="protein sequence ID" value="RLW13121.1"/>
    <property type="molecule type" value="Genomic_DNA"/>
</dbReference>
<organism evidence="1 2">
    <name type="scientific">Chloebia gouldiae</name>
    <name type="common">Gouldian finch</name>
    <name type="synonym">Erythrura gouldiae</name>
    <dbReference type="NCBI Taxonomy" id="44316"/>
    <lineage>
        <taxon>Eukaryota</taxon>
        <taxon>Metazoa</taxon>
        <taxon>Chordata</taxon>
        <taxon>Craniata</taxon>
        <taxon>Vertebrata</taxon>
        <taxon>Euteleostomi</taxon>
        <taxon>Archelosauria</taxon>
        <taxon>Archosauria</taxon>
        <taxon>Dinosauria</taxon>
        <taxon>Saurischia</taxon>
        <taxon>Theropoda</taxon>
        <taxon>Coelurosauria</taxon>
        <taxon>Aves</taxon>
        <taxon>Neognathae</taxon>
        <taxon>Neoaves</taxon>
        <taxon>Telluraves</taxon>
        <taxon>Australaves</taxon>
        <taxon>Passeriformes</taxon>
        <taxon>Passeroidea</taxon>
        <taxon>Passeridae</taxon>
        <taxon>Chloebia</taxon>
    </lineage>
</organism>
<proteinExistence type="predicted"/>
<sequence length="70" mass="8160">MPPFDFVFHYIIISIADNGLELSEMLEHLASFFPMSDVKPELFRLTHSEVHLRANQSYEEQKVVEFKCSA</sequence>
<keyword evidence="2" id="KW-1185">Reference proteome</keyword>
<feature type="non-terminal residue" evidence="1">
    <location>
        <position position="70"/>
    </location>
</feature>
<name>A0A3L8TAY0_CHLGU</name>
<dbReference type="Proteomes" id="UP000276834">
    <property type="component" value="Unassembled WGS sequence"/>
</dbReference>
<evidence type="ECO:0000313" key="1">
    <source>
        <dbReference type="EMBL" id="RLW13121.1"/>
    </source>
</evidence>
<evidence type="ECO:0000313" key="2">
    <source>
        <dbReference type="Proteomes" id="UP000276834"/>
    </source>
</evidence>
<comment type="caution">
    <text evidence="1">The sequence shown here is derived from an EMBL/GenBank/DDBJ whole genome shotgun (WGS) entry which is preliminary data.</text>
</comment>
<dbReference type="AlphaFoldDB" id="A0A3L8TAY0"/>
<reference evidence="1 2" key="1">
    <citation type="journal article" date="2018" name="Proc. R. Soc. B">
        <title>A non-coding region near Follistatin controls head colour polymorphism in the Gouldian finch.</title>
        <authorList>
            <person name="Toomey M.B."/>
            <person name="Marques C.I."/>
            <person name="Andrade P."/>
            <person name="Araujo P.M."/>
            <person name="Sabatino S."/>
            <person name="Gazda M.A."/>
            <person name="Afonso S."/>
            <person name="Lopes R.J."/>
            <person name="Corbo J.C."/>
            <person name="Carneiro M."/>
        </authorList>
    </citation>
    <scope>NUCLEOTIDE SEQUENCE [LARGE SCALE GENOMIC DNA]</scope>
    <source>
        <strain evidence="1">Red01</strain>
        <tissue evidence="1">Muscle</tissue>
    </source>
</reference>
<protein>
    <submittedName>
        <fullName evidence="1">Uncharacterized protein</fullName>
    </submittedName>
</protein>